<comment type="caution">
    <text evidence="1">The sequence shown here is derived from an EMBL/GenBank/DDBJ whole genome shotgun (WGS) entry which is preliminary data.</text>
</comment>
<evidence type="ECO:0000313" key="1">
    <source>
        <dbReference type="EMBL" id="MQY15123.1"/>
    </source>
</evidence>
<organism evidence="1 2">
    <name type="scientific">Streptomyces smaragdinus</name>
    <dbReference type="NCBI Taxonomy" id="2585196"/>
    <lineage>
        <taxon>Bacteria</taxon>
        <taxon>Bacillati</taxon>
        <taxon>Actinomycetota</taxon>
        <taxon>Actinomycetes</taxon>
        <taxon>Kitasatosporales</taxon>
        <taxon>Streptomycetaceae</taxon>
        <taxon>Streptomyces</taxon>
    </lineage>
</organism>
<dbReference type="OrthoDB" id="9912779at2"/>
<dbReference type="AlphaFoldDB" id="A0A7K0CP94"/>
<reference evidence="1 2" key="1">
    <citation type="submission" date="2019-10" db="EMBL/GenBank/DDBJ databases">
        <title>Streptomyces smaragdinus sp. nov. and Streptomyces fabii sp. nov., isolated from the gut of fungus growing-termite Macrotermes natalensis.</title>
        <authorList>
            <person name="Schwitalla J."/>
            <person name="Benndorf R."/>
            <person name="Martin K."/>
            <person name="De Beer W."/>
            <person name="Kaster A.-K."/>
            <person name="Vollmers J."/>
            <person name="Poulsen M."/>
            <person name="Beemelmanns C."/>
        </authorList>
    </citation>
    <scope>NUCLEOTIDE SEQUENCE [LARGE SCALE GENOMIC DNA]</scope>
    <source>
        <strain evidence="1 2">RB5</strain>
    </source>
</reference>
<dbReference type="RefSeq" id="WP_153455967.1">
    <property type="nucleotide sequence ID" value="NZ_WEGJ01000029.1"/>
</dbReference>
<gene>
    <name evidence="1" type="ORF">SRB5_53010</name>
</gene>
<sequence length="94" mass="10062">MQLTDDTMAKACDIEASYQALRAELATARGRRDTVLYAAWREVKDPKTAAAQLPRTITAATVRGAVLRIAPPADFTQLSLLDSDAYAPAPAAQS</sequence>
<proteinExistence type="predicted"/>
<evidence type="ECO:0000313" key="2">
    <source>
        <dbReference type="Proteomes" id="UP000466345"/>
    </source>
</evidence>
<accession>A0A7K0CP94</accession>
<dbReference type="EMBL" id="WEGJ01000029">
    <property type="protein sequence ID" value="MQY15123.1"/>
    <property type="molecule type" value="Genomic_DNA"/>
</dbReference>
<dbReference type="Proteomes" id="UP000466345">
    <property type="component" value="Unassembled WGS sequence"/>
</dbReference>
<keyword evidence="2" id="KW-1185">Reference proteome</keyword>
<protein>
    <submittedName>
        <fullName evidence="1">Uncharacterized protein</fullName>
    </submittedName>
</protein>
<name>A0A7K0CP94_9ACTN</name>